<dbReference type="EMBL" id="DS235022">
    <property type="protein sequence ID" value="EEB10605.1"/>
    <property type="molecule type" value="Genomic_DNA"/>
</dbReference>
<feature type="compositionally biased region" description="Basic and acidic residues" evidence="1">
    <location>
        <begin position="70"/>
        <end position="79"/>
    </location>
</feature>
<feature type="region of interest" description="Disordered" evidence="1">
    <location>
        <begin position="535"/>
        <end position="606"/>
    </location>
</feature>
<dbReference type="GeneID" id="8232881"/>
<proteinExistence type="predicted"/>
<evidence type="ECO:0000256" key="1">
    <source>
        <dbReference type="SAM" id="MobiDB-lite"/>
    </source>
</evidence>
<feature type="compositionally biased region" description="Polar residues" evidence="1">
    <location>
        <begin position="590"/>
        <end position="606"/>
    </location>
</feature>
<dbReference type="EnsemblMetazoa" id="PHUM051420-RA">
    <property type="protein sequence ID" value="PHUM051420-PA"/>
    <property type="gene ID" value="PHUM051420"/>
</dbReference>
<feature type="region of interest" description="Disordered" evidence="1">
    <location>
        <begin position="833"/>
        <end position="861"/>
    </location>
</feature>
<sequence>METRVKRQVVLEDGKIVEDSGPVVTTNTTEDTEKQEHSQTEHRTLGDDNKPGETWVSLPQVPGSIKEVKEKTVKTREEIEERTETEDVQHLGDISDEGYMTAVKSGSEDVRHALEVVSNKKDLVQFAPKIIHQSSKTKKFIDTEDTTELSQIQPDGKLEDKDVSDDDSSNMSSICEASKKENYQKFKKTKEQDLTEYLSNGKKIGEKLHYQNETSEAEKHGDNFTFNDDDNNSLAKLKNIKMRYQSKSKSPLENQPSNSLNYYKKKLHNLNSEEETRKEETSKWLEHHFGSESTKSSKGSQDNLDDIVPSSQNSFINVTMKSQLSKNVPRTKYIMSSDDEDDLNNYLNDREPYHSYTTKNDIKYDRNYELRDTRIDPIVRTVSPPSYPKTHSPYQTKYQNKSVYYGIPLTKTEIDDDYSYHQNDDSDGQYHPTITRQYLSVSPQRSDPYVQFSNDESIHSYHYDDNRDERIINKYEDDARRYDDGKIKKEYVHDTTYLNNIQKQDGIRYPTPTDEELTTYRVPLNKKLYQRTRFAADIPPPPQPKSQQQQQPQQSTTKSKSKIGESFRKLVGKLRSNSNDRKSKKRLKSNNESRSPSPKENTYQNYNSLDNYGALVNKSDTEEPVAPPRTKHNQNRSKEEKTKFVQRYYLGEDPFSESIYGKEKGYDENVLPGKKFNEKENKKSENDFKSRTLGRLSKSTGRLFNPGPVENHVIQEKKGFQTLPRKFFNDSEKDPLSHTRSLINVSFVNTPYNTQTMETSRGYGGLSGEPPAKPERTYRSNLLRSQSFNSHSGPNNLYKPNQYRHDIQESPPPLRSPSMIYRWSQSSNYLDDEKLKIPDNGRNTLHHPRKQWPKSKSPTQEIRESIFKEMKKTDRFRENNPPPSGKSLQLNIIKPQHPKNSPLTKKTVFQDGNTIKTISKESFGNDDDYSETVTIESKSDDVLNPSETNTVKIFSKKKIPLKNGHAMETIESSETKTIVKSQGPRQNLDSNRILYNSSPNGVVIKVRKGDN</sequence>
<evidence type="ECO:0000313" key="2">
    <source>
        <dbReference type="EMBL" id="EEB10605.1"/>
    </source>
</evidence>
<dbReference type="KEGG" id="phu:Phum_PHUM051420"/>
<feature type="region of interest" description="Disordered" evidence="1">
    <location>
        <begin position="755"/>
        <end position="817"/>
    </location>
</feature>
<organism>
    <name type="scientific">Pediculus humanus subsp. corporis</name>
    <name type="common">Body louse</name>
    <dbReference type="NCBI Taxonomy" id="121224"/>
    <lineage>
        <taxon>Eukaryota</taxon>
        <taxon>Metazoa</taxon>
        <taxon>Ecdysozoa</taxon>
        <taxon>Arthropoda</taxon>
        <taxon>Hexapoda</taxon>
        <taxon>Insecta</taxon>
        <taxon>Pterygota</taxon>
        <taxon>Neoptera</taxon>
        <taxon>Paraneoptera</taxon>
        <taxon>Psocodea</taxon>
        <taxon>Troctomorpha</taxon>
        <taxon>Phthiraptera</taxon>
        <taxon>Anoplura</taxon>
        <taxon>Pediculidae</taxon>
        <taxon>Pediculus</taxon>
    </lineage>
</organism>
<dbReference type="EMBL" id="AAZO01000609">
    <property type="status" value="NOT_ANNOTATED_CDS"/>
    <property type="molecule type" value="Genomic_DNA"/>
</dbReference>
<dbReference type="OrthoDB" id="6605262at2759"/>
<dbReference type="InParanoid" id="E0VB49"/>
<feature type="compositionally biased region" description="Basic residues" evidence="1">
    <location>
        <begin position="844"/>
        <end position="853"/>
    </location>
</feature>
<evidence type="ECO:0000313" key="3">
    <source>
        <dbReference type="EnsemblMetazoa" id="PHUM051420-PA"/>
    </source>
</evidence>
<dbReference type="RefSeq" id="XP_002423343.1">
    <property type="nucleotide sequence ID" value="XM_002423298.1"/>
</dbReference>
<dbReference type="EMBL" id="AAZO01000608">
    <property type="status" value="NOT_ANNOTATED_CDS"/>
    <property type="molecule type" value="Genomic_DNA"/>
</dbReference>
<dbReference type="Proteomes" id="UP000009046">
    <property type="component" value="Unassembled WGS sequence"/>
</dbReference>
<reference evidence="2" key="2">
    <citation type="submission" date="2007-04" db="EMBL/GenBank/DDBJ databases">
        <title>The genome of the human body louse.</title>
        <authorList>
            <consortium name="The Human Body Louse Genome Consortium"/>
            <person name="Kirkness E."/>
            <person name="Walenz B."/>
            <person name="Hass B."/>
            <person name="Bruggner R."/>
            <person name="Strausberg R."/>
        </authorList>
    </citation>
    <scope>NUCLEOTIDE SEQUENCE</scope>
    <source>
        <strain evidence="2">USDA</strain>
    </source>
</reference>
<feature type="region of interest" description="Disordered" evidence="1">
    <location>
        <begin position="16"/>
        <end position="58"/>
    </location>
</feature>
<name>E0VB49_PEDHC</name>
<reference evidence="3" key="3">
    <citation type="submission" date="2021-02" db="UniProtKB">
        <authorList>
            <consortium name="EnsemblMetazoa"/>
        </authorList>
    </citation>
    <scope>IDENTIFICATION</scope>
    <source>
        <strain evidence="3">USDA</strain>
    </source>
</reference>
<feature type="compositionally biased region" description="Polar residues" evidence="1">
    <location>
        <begin position="291"/>
        <end position="302"/>
    </location>
</feature>
<feature type="compositionally biased region" description="Low complexity" evidence="1">
    <location>
        <begin position="545"/>
        <end position="558"/>
    </location>
</feature>
<dbReference type="CTD" id="8232881"/>
<dbReference type="VEuPathDB" id="VectorBase:PHUM051420"/>
<feature type="compositionally biased region" description="Basic and acidic residues" evidence="1">
    <location>
        <begin position="31"/>
        <end position="51"/>
    </location>
</feature>
<protein>
    <submittedName>
        <fullName evidence="2 3">Uncharacterized protein</fullName>
    </submittedName>
</protein>
<dbReference type="AlphaFoldDB" id="E0VB49"/>
<dbReference type="eggNOG" id="ENOG502QTRK">
    <property type="taxonomic scope" value="Eukaryota"/>
</dbReference>
<dbReference type="HOGENOM" id="CLU_004052_0_0_1"/>
<keyword evidence="4" id="KW-1185">Reference proteome</keyword>
<feature type="region of interest" description="Disordered" evidence="1">
    <location>
        <begin position="619"/>
        <end position="640"/>
    </location>
</feature>
<dbReference type="FunCoup" id="E0VB49">
    <property type="interactions" value="6"/>
</dbReference>
<evidence type="ECO:0000313" key="4">
    <source>
        <dbReference type="Proteomes" id="UP000009046"/>
    </source>
</evidence>
<dbReference type="OMA" id="NMERPDE"/>
<feature type="compositionally biased region" description="Polar residues" evidence="1">
    <location>
        <begin position="779"/>
        <end position="799"/>
    </location>
</feature>
<gene>
    <name evidence="3" type="primary">8232881</name>
    <name evidence="2" type="ORF">Phum_PHUM051420</name>
</gene>
<reference evidence="2" key="1">
    <citation type="submission" date="2007-04" db="EMBL/GenBank/DDBJ databases">
        <title>Annotation of Pediculus humanus corporis strain USDA.</title>
        <authorList>
            <person name="Kirkness E."/>
            <person name="Hannick L."/>
            <person name="Hass B."/>
            <person name="Bruggner R."/>
            <person name="Lawson D."/>
            <person name="Bidwell S."/>
            <person name="Joardar V."/>
            <person name="Caler E."/>
            <person name="Walenz B."/>
            <person name="Inman J."/>
            <person name="Schobel S."/>
            <person name="Galinsky K."/>
            <person name="Amedeo P."/>
            <person name="Strausberg R."/>
        </authorList>
    </citation>
    <scope>NUCLEOTIDE SEQUENCE</scope>
    <source>
        <strain evidence="2">USDA</strain>
    </source>
</reference>
<feature type="region of interest" description="Disordered" evidence="1">
    <location>
        <begin position="136"/>
        <end position="176"/>
    </location>
</feature>
<feature type="region of interest" description="Disordered" evidence="1">
    <location>
        <begin position="70"/>
        <end position="96"/>
    </location>
</feature>
<feature type="region of interest" description="Disordered" evidence="1">
    <location>
        <begin position="288"/>
        <end position="307"/>
    </location>
</feature>
<accession>E0VB49</accession>